<gene>
    <name evidence="9" type="ORF">FHX73_14262</name>
</gene>
<evidence type="ECO:0000256" key="3">
    <source>
        <dbReference type="ARBA" id="ARBA00022475"/>
    </source>
</evidence>
<sequence>MSEPSELTLRATTLWRRMRAQNTLWTFLVLVALVVVFSALRPAAFATVFEARSIATESSILVLLAVGQTFVIVTAGIDLSVGSVLIFSGVVAVKVMNGLDGSPRAGWDVVALGTLAGLGAGLAWGALNGLLIAKAKVPPLIVTLGTLGMALGLAQVATHGVDAGNLPDRLTDSVGSGTLLGIPWLIVIAAVVAAIAAYVLHATRFGRYTLAIGSNAESVSRVGIRGDLHLVKVYALSGLLAGFAGVLNLAHFSSTTLTSGTQDNLNAIAAVVLGGTSLFGGTGTVVGTVIGVFIPAVLQSGFTILQVQSFWQTVAVGAVLIAAVYLDQLRRRRRASS</sequence>
<feature type="transmembrane region" description="Helical" evidence="8">
    <location>
        <begin position="105"/>
        <end position="127"/>
    </location>
</feature>
<organism evidence="9 10">
    <name type="scientific">Kitasatospora viridis</name>
    <dbReference type="NCBI Taxonomy" id="281105"/>
    <lineage>
        <taxon>Bacteria</taxon>
        <taxon>Bacillati</taxon>
        <taxon>Actinomycetota</taxon>
        <taxon>Actinomycetes</taxon>
        <taxon>Kitasatosporales</taxon>
        <taxon>Streptomycetaceae</taxon>
        <taxon>Kitasatospora</taxon>
    </lineage>
</organism>
<evidence type="ECO:0000256" key="6">
    <source>
        <dbReference type="ARBA" id="ARBA00022989"/>
    </source>
</evidence>
<keyword evidence="5 8" id="KW-0812">Transmembrane</keyword>
<dbReference type="GO" id="GO:0022857">
    <property type="term" value="F:transmembrane transporter activity"/>
    <property type="evidence" value="ECO:0007669"/>
    <property type="project" value="InterPro"/>
</dbReference>
<evidence type="ECO:0000256" key="1">
    <source>
        <dbReference type="ARBA" id="ARBA00004651"/>
    </source>
</evidence>
<feature type="transmembrane region" description="Helical" evidence="8">
    <location>
        <begin position="60"/>
        <end position="93"/>
    </location>
</feature>
<evidence type="ECO:0000256" key="2">
    <source>
        <dbReference type="ARBA" id="ARBA00022448"/>
    </source>
</evidence>
<feature type="transmembrane region" description="Helical" evidence="8">
    <location>
        <begin position="23"/>
        <end position="40"/>
    </location>
</feature>
<comment type="subcellular location">
    <subcellularLocation>
        <location evidence="1">Cell membrane</location>
        <topology evidence="1">Multi-pass membrane protein</topology>
    </subcellularLocation>
</comment>
<dbReference type="Proteomes" id="UP000317940">
    <property type="component" value="Unassembled WGS sequence"/>
</dbReference>
<dbReference type="RefSeq" id="WP_145910054.1">
    <property type="nucleotide sequence ID" value="NZ_BAAAMZ010000009.1"/>
</dbReference>
<keyword evidence="3" id="KW-1003">Cell membrane</keyword>
<feature type="transmembrane region" description="Helical" evidence="8">
    <location>
        <begin position="139"/>
        <end position="158"/>
    </location>
</feature>
<dbReference type="OrthoDB" id="9808136at2"/>
<name>A0A561T6Q8_9ACTN</name>
<dbReference type="EMBL" id="VIWT01000004">
    <property type="protein sequence ID" value="TWF82780.1"/>
    <property type="molecule type" value="Genomic_DNA"/>
</dbReference>
<proteinExistence type="predicted"/>
<dbReference type="CDD" id="cd06579">
    <property type="entry name" value="TM_PBP1_transp_AraH_like"/>
    <property type="match status" value="1"/>
</dbReference>
<keyword evidence="10" id="KW-1185">Reference proteome</keyword>
<dbReference type="PANTHER" id="PTHR32196">
    <property type="entry name" value="ABC TRANSPORTER PERMEASE PROTEIN YPHD-RELATED-RELATED"/>
    <property type="match status" value="1"/>
</dbReference>
<evidence type="ECO:0000313" key="9">
    <source>
        <dbReference type="EMBL" id="TWF82780.1"/>
    </source>
</evidence>
<dbReference type="Pfam" id="PF02653">
    <property type="entry name" value="BPD_transp_2"/>
    <property type="match status" value="1"/>
</dbReference>
<comment type="caution">
    <text evidence="9">The sequence shown here is derived from an EMBL/GenBank/DDBJ whole genome shotgun (WGS) entry which is preliminary data.</text>
</comment>
<reference evidence="9 10" key="1">
    <citation type="submission" date="2019-06" db="EMBL/GenBank/DDBJ databases">
        <title>Sequencing the genomes of 1000 actinobacteria strains.</title>
        <authorList>
            <person name="Klenk H.-P."/>
        </authorList>
    </citation>
    <scope>NUCLEOTIDE SEQUENCE [LARGE SCALE GENOMIC DNA]</scope>
    <source>
        <strain evidence="9 10">DSM 44826</strain>
    </source>
</reference>
<keyword evidence="7 8" id="KW-0472">Membrane</keyword>
<feature type="transmembrane region" description="Helical" evidence="8">
    <location>
        <begin position="310"/>
        <end position="326"/>
    </location>
</feature>
<evidence type="ECO:0000313" key="10">
    <source>
        <dbReference type="Proteomes" id="UP000317940"/>
    </source>
</evidence>
<keyword evidence="2" id="KW-0813">Transport</keyword>
<evidence type="ECO:0000256" key="4">
    <source>
        <dbReference type="ARBA" id="ARBA00022519"/>
    </source>
</evidence>
<keyword evidence="6 8" id="KW-1133">Transmembrane helix</keyword>
<dbReference type="InterPro" id="IPR001851">
    <property type="entry name" value="ABC_transp_permease"/>
</dbReference>
<feature type="transmembrane region" description="Helical" evidence="8">
    <location>
        <begin position="265"/>
        <end position="298"/>
    </location>
</feature>
<dbReference type="PANTHER" id="PTHR32196:SF21">
    <property type="entry name" value="ABC TRANSPORTER PERMEASE PROTEIN YPHD-RELATED"/>
    <property type="match status" value="1"/>
</dbReference>
<accession>A0A561T6Q8</accession>
<keyword evidence="4" id="KW-0997">Cell inner membrane</keyword>
<protein>
    <submittedName>
        <fullName evidence="9">Monosaccharide ABC transporter membrane protein (CUT2 family)</fullName>
    </submittedName>
</protein>
<evidence type="ECO:0000256" key="8">
    <source>
        <dbReference type="SAM" id="Phobius"/>
    </source>
</evidence>
<evidence type="ECO:0000256" key="5">
    <source>
        <dbReference type="ARBA" id="ARBA00022692"/>
    </source>
</evidence>
<feature type="transmembrane region" description="Helical" evidence="8">
    <location>
        <begin position="179"/>
        <end position="200"/>
    </location>
</feature>
<dbReference type="AlphaFoldDB" id="A0A561T6Q8"/>
<evidence type="ECO:0000256" key="7">
    <source>
        <dbReference type="ARBA" id="ARBA00023136"/>
    </source>
</evidence>
<dbReference type="GO" id="GO:0005886">
    <property type="term" value="C:plasma membrane"/>
    <property type="evidence" value="ECO:0007669"/>
    <property type="project" value="UniProtKB-SubCell"/>
</dbReference>